<protein>
    <submittedName>
        <fullName evidence="2">Uncharacterized protein</fullName>
    </submittedName>
</protein>
<keyword evidence="3" id="KW-1185">Reference proteome</keyword>
<dbReference type="Proteomes" id="UP000799444">
    <property type="component" value="Unassembled WGS sequence"/>
</dbReference>
<proteinExistence type="predicted"/>
<comment type="caution">
    <text evidence="2">The sequence shown here is derived from an EMBL/GenBank/DDBJ whole genome shotgun (WGS) entry which is preliminary data.</text>
</comment>
<name>A0A9P4QW07_9PLEO</name>
<feature type="region of interest" description="Disordered" evidence="1">
    <location>
        <begin position="1"/>
        <end position="34"/>
    </location>
</feature>
<sequence length="128" mass="13530">MAGASVDTGRLLQSLFPPGPRQQPSTPPASPSGALALSLFSSRRLTHASPCRIARAYVRPSYAATHDMTNPSRRRNRPLPAAAAAASSPPGTQTTFPSGKKTLPYLGPASSRHFCHWTPSEAVGRRAV</sequence>
<organism evidence="2 3">
    <name type="scientific">Polyplosphaeria fusca</name>
    <dbReference type="NCBI Taxonomy" id="682080"/>
    <lineage>
        <taxon>Eukaryota</taxon>
        <taxon>Fungi</taxon>
        <taxon>Dikarya</taxon>
        <taxon>Ascomycota</taxon>
        <taxon>Pezizomycotina</taxon>
        <taxon>Dothideomycetes</taxon>
        <taxon>Pleosporomycetidae</taxon>
        <taxon>Pleosporales</taxon>
        <taxon>Tetraplosphaeriaceae</taxon>
        <taxon>Polyplosphaeria</taxon>
    </lineage>
</organism>
<dbReference type="AlphaFoldDB" id="A0A9P4QW07"/>
<evidence type="ECO:0000313" key="2">
    <source>
        <dbReference type="EMBL" id="KAF2732157.1"/>
    </source>
</evidence>
<feature type="compositionally biased region" description="Pro residues" evidence="1">
    <location>
        <begin position="17"/>
        <end position="30"/>
    </location>
</feature>
<evidence type="ECO:0000313" key="3">
    <source>
        <dbReference type="Proteomes" id="UP000799444"/>
    </source>
</evidence>
<reference evidence="2" key="1">
    <citation type="journal article" date="2020" name="Stud. Mycol.">
        <title>101 Dothideomycetes genomes: a test case for predicting lifestyles and emergence of pathogens.</title>
        <authorList>
            <person name="Haridas S."/>
            <person name="Albert R."/>
            <person name="Binder M."/>
            <person name="Bloem J."/>
            <person name="Labutti K."/>
            <person name="Salamov A."/>
            <person name="Andreopoulos B."/>
            <person name="Baker S."/>
            <person name="Barry K."/>
            <person name="Bills G."/>
            <person name="Bluhm B."/>
            <person name="Cannon C."/>
            <person name="Castanera R."/>
            <person name="Culley D."/>
            <person name="Daum C."/>
            <person name="Ezra D."/>
            <person name="Gonzalez J."/>
            <person name="Henrissat B."/>
            <person name="Kuo A."/>
            <person name="Liang C."/>
            <person name="Lipzen A."/>
            <person name="Lutzoni F."/>
            <person name="Magnuson J."/>
            <person name="Mondo S."/>
            <person name="Nolan M."/>
            <person name="Ohm R."/>
            <person name="Pangilinan J."/>
            <person name="Park H.-J."/>
            <person name="Ramirez L."/>
            <person name="Alfaro M."/>
            <person name="Sun H."/>
            <person name="Tritt A."/>
            <person name="Yoshinaga Y."/>
            <person name="Zwiers L.-H."/>
            <person name="Turgeon B."/>
            <person name="Goodwin S."/>
            <person name="Spatafora J."/>
            <person name="Crous P."/>
            <person name="Grigoriev I."/>
        </authorList>
    </citation>
    <scope>NUCLEOTIDE SEQUENCE</scope>
    <source>
        <strain evidence="2">CBS 125425</strain>
    </source>
</reference>
<accession>A0A9P4QW07</accession>
<evidence type="ECO:0000256" key="1">
    <source>
        <dbReference type="SAM" id="MobiDB-lite"/>
    </source>
</evidence>
<dbReference type="EMBL" id="ML996182">
    <property type="protein sequence ID" value="KAF2732157.1"/>
    <property type="molecule type" value="Genomic_DNA"/>
</dbReference>
<feature type="compositionally biased region" description="Low complexity" evidence="1">
    <location>
        <begin position="78"/>
        <end position="90"/>
    </location>
</feature>
<feature type="region of interest" description="Disordered" evidence="1">
    <location>
        <begin position="62"/>
        <end position="103"/>
    </location>
</feature>
<gene>
    <name evidence="2" type="ORF">EJ04DRAFT_343241</name>
</gene>